<evidence type="ECO:0000313" key="2">
    <source>
        <dbReference type="EMBL" id="UKK01032.2"/>
    </source>
</evidence>
<sequence>MNLHESTPVVDVRSSVSPVNMKKIHHYNELIKKIAIAFTGLSILQSLRLTVTGGAYAVTRFKIDPAETGLFIKLTLNTTEVFCVTGIIIATIYSLIRRNTKLIKYDNCISIVLTWLNFTSFVVIFFAYQTGGEDGHLTFYYWSLVIASMMYGMHQSLVLNMITKDVAYYFVGMPASGLIILVYHVLFRYFYKMFNKKRMEYYLVIFQIEIAMFLWLLASIFWTWAYFEYNPGDSSKDNQNKNQLSTDLEYGKHCGKKEDFVKLSFWKRFKNAWSPFLMNIMGMSLSFFFYPAIAPYEFVESDVGYKIDLCVLFISVTAATTLVLIVYYEYGPNRCWTGKFKGYHCTWFLFIPFYGIMIILFFLIHYPSNPFSIYVRSHPYCIGILTVGLRSLDDIIRGISTNGVSMQSPDEDGDMASLANCIAQILLNVFAFIGMGYIRAVRMYNRDKYNWPTEGLGCFTALWFWIKTSCSGGWESFLESFTLNVRAYFETNFDSDEEDIFLNY</sequence>
<feature type="transmembrane region" description="Helical" evidence="1">
    <location>
        <begin position="305"/>
        <end position="327"/>
    </location>
</feature>
<feature type="transmembrane region" description="Helical" evidence="1">
    <location>
        <begin position="201"/>
        <end position="227"/>
    </location>
</feature>
<dbReference type="EMBL" id="CP056070">
    <property type="protein sequence ID" value="UKK01032.2"/>
    <property type="molecule type" value="Genomic_DNA"/>
</dbReference>
<feature type="transmembrane region" description="Helical" evidence="1">
    <location>
        <begin position="30"/>
        <end position="51"/>
    </location>
</feature>
<evidence type="ECO:0000256" key="1">
    <source>
        <dbReference type="SAM" id="Phobius"/>
    </source>
</evidence>
<feature type="transmembrane region" description="Helical" evidence="1">
    <location>
        <begin position="272"/>
        <end position="293"/>
    </location>
</feature>
<keyword evidence="1" id="KW-0472">Membrane</keyword>
<dbReference type="Proteomes" id="UP000244811">
    <property type="component" value="Chromosome 3"/>
</dbReference>
<reference evidence="2" key="1">
    <citation type="submission" date="2022-07" db="EMBL/GenBank/DDBJ databases">
        <title>Evaluation of T. orientalis genome assembly methods using nanopore sequencing and analysis of variation between genomes.</title>
        <authorList>
            <person name="Yam J."/>
            <person name="Micallef M.L."/>
            <person name="Liu M."/>
            <person name="Djordjevic S.P."/>
            <person name="Bogema D.R."/>
            <person name="Jenkins C."/>
        </authorList>
    </citation>
    <scope>NUCLEOTIDE SEQUENCE</scope>
    <source>
        <strain evidence="2">Goon Nure</strain>
    </source>
</reference>
<organism evidence="2 3">
    <name type="scientific">Theileria orientalis</name>
    <dbReference type="NCBI Taxonomy" id="68886"/>
    <lineage>
        <taxon>Eukaryota</taxon>
        <taxon>Sar</taxon>
        <taxon>Alveolata</taxon>
        <taxon>Apicomplexa</taxon>
        <taxon>Aconoidasida</taxon>
        <taxon>Piroplasmida</taxon>
        <taxon>Theileriidae</taxon>
        <taxon>Theileria</taxon>
    </lineage>
</organism>
<gene>
    <name evidence="2" type="ORF">MACK_001845</name>
</gene>
<keyword evidence="1" id="KW-0812">Transmembrane</keyword>
<proteinExistence type="predicted"/>
<feature type="transmembrane region" description="Helical" evidence="1">
    <location>
        <begin position="166"/>
        <end position="189"/>
    </location>
</feature>
<keyword evidence="1" id="KW-1133">Transmembrane helix</keyword>
<feature type="transmembrane region" description="Helical" evidence="1">
    <location>
        <begin position="415"/>
        <end position="438"/>
    </location>
</feature>
<feature type="transmembrane region" description="Helical" evidence="1">
    <location>
        <begin position="108"/>
        <end position="128"/>
    </location>
</feature>
<feature type="transmembrane region" description="Helical" evidence="1">
    <location>
        <begin position="71"/>
        <end position="96"/>
    </location>
</feature>
<dbReference type="AlphaFoldDB" id="A0A976MB18"/>
<protein>
    <submittedName>
        <fullName evidence="2">Uncharacterized protein</fullName>
    </submittedName>
</protein>
<feature type="transmembrane region" description="Helical" evidence="1">
    <location>
        <begin position="140"/>
        <end position="159"/>
    </location>
</feature>
<name>A0A976MB18_THEOR</name>
<evidence type="ECO:0000313" key="3">
    <source>
        <dbReference type="Proteomes" id="UP000244811"/>
    </source>
</evidence>
<accession>A0A976MB18</accession>
<feature type="transmembrane region" description="Helical" evidence="1">
    <location>
        <begin position="347"/>
        <end position="366"/>
    </location>
</feature>